<dbReference type="Gramene" id="PNT61378">
    <property type="protein sequence ID" value="PNT61378"/>
    <property type="gene ID" value="BRADI_5g14518v3"/>
</dbReference>
<gene>
    <name evidence="2" type="ORF">BRADI_5g14518v3</name>
</gene>
<dbReference type="InParanoid" id="A0A2K2CH80"/>
<protein>
    <submittedName>
        <fullName evidence="2 3">Uncharacterized protein</fullName>
    </submittedName>
</protein>
<feature type="compositionally biased region" description="Basic and acidic residues" evidence="1">
    <location>
        <begin position="120"/>
        <end position="136"/>
    </location>
</feature>
<evidence type="ECO:0000313" key="3">
    <source>
        <dbReference type="EnsemblPlants" id="PNT61378"/>
    </source>
</evidence>
<reference evidence="3" key="3">
    <citation type="submission" date="2018-08" db="UniProtKB">
        <authorList>
            <consortium name="EnsemblPlants"/>
        </authorList>
    </citation>
    <scope>IDENTIFICATION</scope>
    <source>
        <strain evidence="3">cv. Bd21</strain>
    </source>
</reference>
<dbReference type="Proteomes" id="UP000008810">
    <property type="component" value="Chromosome 5"/>
</dbReference>
<reference evidence="2" key="2">
    <citation type="submission" date="2017-06" db="EMBL/GenBank/DDBJ databases">
        <title>WGS assembly of Brachypodium distachyon.</title>
        <authorList>
            <consortium name="The International Brachypodium Initiative"/>
            <person name="Lucas S."/>
            <person name="Harmon-Smith M."/>
            <person name="Lail K."/>
            <person name="Tice H."/>
            <person name="Grimwood J."/>
            <person name="Bruce D."/>
            <person name="Barry K."/>
            <person name="Shu S."/>
            <person name="Lindquist E."/>
            <person name="Wang M."/>
            <person name="Pitluck S."/>
            <person name="Vogel J.P."/>
            <person name="Garvin D.F."/>
            <person name="Mockler T.C."/>
            <person name="Schmutz J."/>
            <person name="Rokhsar D."/>
            <person name="Bevan M.W."/>
        </authorList>
    </citation>
    <scope>NUCLEOTIDE SEQUENCE</scope>
    <source>
        <strain evidence="2">Bd21</strain>
    </source>
</reference>
<dbReference type="EnsemblPlants" id="PNT61378">
    <property type="protein sequence ID" value="PNT61378"/>
    <property type="gene ID" value="BRADI_5g14518v3"/>
</dbReference>
<dbReference type="AlphaFoldDB" id="A0A2K2CH80"/>
<accession>A0A2K2CH80</accession>
<evidence type="ECO:0000256" key="1">
    <source>
        <dbReference type="SAM" id="MobiDB-lite"/>
    </source>
</evidence>
<name>A0A2K2CH80_BRADI</name>
<feature type="region of interest" description="Disordered" evidence="1">
    <location>
        <begin position="61"/>
        <end position="164"/>
    </location>
</feature>
<sequence>MRGWTRGAGKRQGWDGVITGVFGFTDALSLSRRGDTAARLQASTVQTVLAAQFFGNTQAAAGWEERSGRRPAPEDGRRRTGLGNNGRQRPQTTATTGGSSPGRAAVPGDDDVCRRSRTTAAREEIRRGKGGAERNQWRRRRLKQREEVEEENQRGRRPCSQKTPGYWLGGLFLHAGCNGRCRPRKPNGRKTA</sequence>
<reference evidence="2 3" key="1">
    <citation type="journal article" date="2010" name="Nature">
        <title>Genome sequencing and analysis of the model grass Brachypodium distachyon.</title>
        <authorList>
            <consortium name="International Brachypodium Initiative"/>
        </authorList>
    </citation>
    <scope>NUCLEOTIDE SEQUENCE [LARGE SCALE GENOMIC DNA]</scope>
    <source>
        <strain evidence="2 3">Bd21</strain>
    </source>
</reference>
<evidence type="ECO:0000313" key="2">
    <source>
        <dbReference type="EMBL" id="PNT61378.1"/>
    </source>
</evidence>
<keyword evidence="4" id="KW-1185">Reference proteome</keyword>
<evidence type="ECO:0000313" key="4">
    <source>
        <dbReference type="Proteomes" id="UP000008810"/>
    </source>
</evidence>
<organism evidence="2">
    <name type="scientific">Brachypodium distachyon</name>
    <name type="common">Purple false brome</name>
    <name type="synonym">Trachynia distachya</name>
    <dbReference type="NCBI Taxonomy" id="15368"/>
    <lineage>
        <taxon>Eukaryota</taxon>
        <taxon>Viridiplantae</taxon>
        <taxon>Streptophyta</taxon>
        <taxon>Embryophyta</taxon>
        <taxon>Tracheophyta</taxon>
        <taxon>Spermatophyta</taxon>
        <taxon>Magnoliopsida</taxon>
        <taxon>Liliopsida</taxon>
        <taxon>Poales</taxon>
        <taxon>Poaceae</taxon>
        <taxon>BOP clade</taxon>
        <taxon>Pooideae</taxon>
        <taxon>Stipodae</taxon>
        <taxon>Brachypodieae</taxon>
        <taxon>Brachypodium</taxon>
    </lineage>
</organism>
<proteinExistence type="predicted"/>
<feature type="compositionally biased region" description="Basic and acidic residues" evidence="1">
    <location>
        <begin position="63"/>
        <end position="78"/>
    </location>
</feature>
<dbReference type="EMBL" id="CM000884">
    <property type="protein sequence ID" value="PNT61378.1"/>
    <property type="molecule type" value="Genomic_DNA"/>
</dbReference>